<dbReference type="EMBL" id="FOHW01000004">
    <property type="protein sequence ID" value="SES97702.1"/>
    <property type="molecule type" value="Genomic_DNA"/>
</dbReference>
<dbReference type="AlphaFoldDB" id="A0A1I0ATM6"/>
<sequence>MAQHMTHAPIYQQAVRPVRLLWVLQVISRLKPVPLIDRVPQWDRQTSTVGPALAGKASAVTLQN</sequence>
<name>A0A1I0ATM6_9PSED</name>
<dbReference type="Proteomes" id="UP000182332">
    <property type="component" value="Unassembled WGS sequence"/>
</dbReference>
<evidence type="ECO:0000313" key="1">
    <source>
        <dbReference type="EMBL" id="SES97702.1"/>
    </source>
</evidence>
<proteinExistence type="predicted"/>
<reference evidence="1 2" key="1">
    <citation type="submission" date="2016-10" db="EMBL/GenBank/DDBJ databases">
        <authorList>
            <person name="de Groot N.N."/>
        </authorList>
    </citation>
    <scope>NUCLEOTIDE SEQUENCE [LARGE SCALE GENOMIC DNA]</scope>
    <source>
        <strain evidence="1 2">DSM 11363</strain>
    </source>
</reference>
<evidence type="ECO:0000313" key="2">
    <source>
        <dbReference type="Proteomes" id="UP000182332"/>
    </source>
</evidence>
<gene>
    <name evidence="1" type="ORF">SAMN05216197_104164</name>
</gene>
<accession>A0A1I0ATM6</accession>
<organism evidence="1 2">
    <name type="scientific">Pseudomonas graminis</name>
    <dbReference type="NCBI Taxonomy" id="158627"/>
    <lineage>
        <taxon>Bacteria</taxon>
        <taxon>Pseudomonadati</taxon>
        <taxon>Pseudomonadota</taxon>
        <taxon>Gammaproteobacteria</taxon>
        <taxon>Pseudomonadales</taxon>
        <taxon>Pseudomonadaceae</taxon>
        <taxon>Pseudomonas</taxon>
    </lineage>
</organism>
<protein>
    <submittedName>
        <fullName evidence="1">Uncharacterized protein</fullName>
    </submittedName>
</protein>